<proteinExistence type="predicted"/>
<accession>A0A139RG64</accession>
<evidence type="ECO:0008006" key="3">
    <source>
        <dbReference type="Google" id="ProtNLM"/>
    </source>
</evidence>
<sequence>MKIRMRNRIQFDEQLEVIDQLYDVEVHEKGDYSYLLFYNEEKEKVVLKFHSQELVMTRFSSPKTIMRFLKASDSLAYIPTPMGMQEFIIQTNHYKLDGQKIELAYQLQNQEGHPFASYRLEITWG</sequence>
<dbReference type="AlphaFoldDB" id="A0A139RG64"/>
<organism evidence="1 2">
    <name type="scientific">Streptococcus oralis</name>
    <dbReference type="NCBI Taxonomy" id="1303"/>
    <lineage>
        <taxon>Bacteria</taxon>
        <taxon>Bacillati</taxon>
        <taxon>Bacillota</taxon>
        <taxon>Bacilli</taxon>
        <taxon>Lactobacillales</taxon>
        <taxon>Streptococcaceae</taxon>
        <taxon>Streptococcus</taxon>
    </lineage>
</organism>
<gene>
    <name evidence="1" type="ORF">SORDD17_01643</name>
</gene>
<protein>
    <recommendedName>
        <fullName evidence="3">DUF1934 domain-containing protein</fullName>
    </recommendedName>
</protein>
<dbReference type="PATRIC" id="fig|1303.87.peg.1968"/>
<reference evidence="1 2" key="1">
    <citation type="submission" date="2016-01" db="EMBL/GenBank/DDBJ databases">
        <title>Highly variable Streptococcus oralis are common among viridans streptococci isolated from primates.</title>
        <authorList>
            <person name="Denapaite D."/>
            <person name="Rieger M."/>
            <person name="Koendgen S."/>
            <person name="Brueckner R."/>
            <person name="Ochigava I."/>
            <person name="Kappeler P."/>
            <person name="Maetz-Rensing K."/>
            <person name="Leendertz F."/>
            <person name="Hakenbeck R."/>
        </authorList>
    </citation>
    <scope>NUCLEOTIDE SEQUENCE [LARGE SCALE GENOMIC DNA]</scope>
    <source>
        <strain evidence="1 2">DD17</strain>
    </source>
</reference>
<dbReference type="EMBL" id="LQZE01000349">
    <property type="protein sequence ID" value="KXU13721.1"/>
    <property type="molecule type" value="Genomic_DNA"/>
</dbReference>
<dbReference type="RefSeq" id="WP_081214837.1">
    <property type="nucleotide sequence ID" value="NZ_KQ970810.1"/>
</dbReference>
<dbReference type="Gene3D" id="2.40.128.20">
    <property type="match status" value="1"/>
</dbReference>
<dbReference type="Pfam" id="PF09148">
    <property type="entry name" value="DUF1934"/>
    <property type="match status" value="1"/>
</dbReference>
<name>A0A139RG64_STROR</name>
<dbReference type="Proteomes" id="UP000072989">
    <property type="component" value="Unassembled WGS sequence"/>
</dbReference>
<dbReference type="InterPro" id="IPR015231">
    <property type="entry name" value="DUF1934"/>
</dbReference>
<comment type="caution">
    <text evidence="1">The sequence shown here is derived from an EMBL/GenBank/DDBJ whole genome shotgun (WGS) entry which is preliminary data.</text>
</comment>
<dbReference type="InterPro" id="IPR012674">
    <property type="entry name" value="Calycin"/>
</dbReference>
<evidence type="ECO:0000313" key="2">
    <source>
        <dbReference type="Proteomes" id="UP000072989"/>
    </source>
</evidence>
<evidence type="ECO:0000313" key="1">
    <source>
        <dbReference type="EMBL" id="KXU13721.1"/>
    </source>
</evidence>
<dbReference type="SUPFAM" id="SSF50814">
    <property type="entry name" value="Lipocalins"/>
    <property type="match status" value="1"/>
</dbReference>